<keyword evidence="1 4" id="KW-0489">Methyltransferase</keyword>
<dbReference type="GO" id="GO:0008168">
    <property type="term" value="F:methyltransferase activity"/>
    <property type="evidence" value="ECO:0007669"/>
    <property type="project" value="UniProtKB-KW"/>
</dbReference>
<dbReference type="Proteomes" id="UP000767854">
    <property type="component" value="Unassembled WGS sequence"/>
</dbReference>
<dbReference type="EMBL" id="JAFBDT010000011">
    <property type="protein sequence ID" value="MBM7562045.1"/>
    <property type="molecule type" value="Genomic_DNA"/>
</dbReference>
<dbReference type="SUPFAM" id="SSF75217">
    <property type="entry name" value="alpha/beta knot"/>
    <property type="match status" value="1"/>
</dbReference>
<evidence type="ECO:0000256" key="2">
    <source>
        <dbReference type="ARBA" id="ARBA00022679"/>
    </source>
</evidence>
<dbReference type="InterPro" id="IPR029064">
    <property type="entry name" value="Ribosomal_eL30-like_sf"/>
</dbReference>
<evidence type="ECO:0000259" key="3">
    <source>
        <dbReference type="Pfam" id="PF00588"/>
    </source>
</evidence>
<dbReference type="InterPro" id="IPR029028">
    <property type="entry name" value="Alpha/beta_knot_MTases"/>
</dbReference>
<dbReference type="Gene3D" id="3.30.1330.30">
    <property type="match status" value="1"/>
</dbReference>
<proteinExistence type="predicted"/>
<dbReference type="PANTHER" id="PTHR43191">
    <property type="entry name" value="RRNA METHYLTRANSFERASE 3"/>
    <property type="match status" value="1"/>
</dbReference>
<keyword evidence="5" id="KW-1185">Reference proteome</keyword>
<protein>
    <submittedName>
        <fullName evidence="4">TrmH family RNA methyltransferase</fullName>
    </submittedName>
</protein>
<dbReference type="Gene3D" id="3.40.1280.10">
    <property type="match status" value="1"/>
</dbReference>
<dbReference type="RefSeq" id="WP_204664094.1">
    <property type="nucleotide sequence ID" value="NZ_JAFBDT010000011.1"/>
</dbReference>
<accession>A0ABS2MRP0</accession>
<gene>
    <name evidence="4" type="ORF">JOC49_001588</name>
</gene>
<reference evidence="4 5" key="1">
    <citation type="submission" date="2021-01" db="EMBL/GenBank/DDBJ databases">
        <title>Genomic Encyclopedia of Type Strains, Phase IV (KMG-IV): sequencing the most valuable type-strain genomes for metagenomic binning, comparative biology and taxonomic classification.</title>
        <authorList>
            <person name="Goeker M."/>
        </authorList>
    </citation>
    <scope>NUCLEOTIDE SEQUENCE [LARGE SCALE GENOMIC DNA]</scope>
    <source>
        <strain evidence="4 5">DSM 24436</strain>
    </source>
</reference>
<evidence type="ECO:0000313" key="4">
    <source>
        <dbReference type="EMBL" id="MBM7562045.1"/>
    </source>
</evidence>
<evidence type="ECO:0000256" key="1">
    <source>
        <dbReference type="ARBA" id="ARBA00022603"/>
    </source>
</evidence>
<evidence type="ECO:0000313" key="5">
    <source>
        <dbReference type="Proteomes" id="UP000767854"/>
    </source>
</evidence>
<dbReference type="InterPro" id="IPR051259">
    <property type="entry name" value="rRNA_Methyltransferase"/>
</dbReference>
<name>A0ABS2MRP0_9FIRM</name>
<comment type="caution">
    <text evidence="4">The sequence shown here is derived from an EMBL/GenBank/DDBJ whole genome shotgun (WGS) entry which is preliminary data.</text>
</comment>
<dbReference type="Pfam" id="PF00588">
    <property type="entry name" value="SpoU_methylase"/>
    <property type="match status" value="1"/>
</dbReference>
<feature type="domain" description="tRNA/rRNA methyltransferase SpoU type" evidence="3">
    <location>
        <begin position="138"/>
        <end position="277"/>
    </location>
</feature>
<dbReference type="PANTHER" id="PTHR43191:SF2">
    <property type="entry name" value="RRNA METHYLTRANSFERASE 3, MITOCHONDRIAL"/>
    <property type="match status" value="1"/>
</dbReference>
<dbReference type="InterPro" id="IPR001537">
    <property type="entry name" value="SpoU_MeTrfase"/>
</dbReference>
<organism evidence="4 5">
    <name type="scientific">Fusibacter tunisiensis</name>
    <dbReference type="NCBI Taxonomy" id="1008308"/>
    <lineage>
        <taxon>Bacteria</taxon>
        <taxon>Bacillati</taxon>
        <taxon>Bacillota</taxon>
        <taxon>Clostridia</taxon>
        <taxon>Eubacteriales</taxon>
        <taxon>Eubacteriales Family XII. Incertae Sedis</taxon>
        <taxon>Fusibacter</taxon>
    </lineage>
</organism>
<dbReference type="InterPro" id="IPR029026">
    <property type="entry name" value="tRNA_m1G_MTases_N"/>
</dbReference>
<keyword evidence="2" id="KW-0808">Transferase</keyword>
<dbReference type="GO" id="GO:0032259">
    <property type="term" value="P:methylation"/>
    <property type="evidence" value="ECO:0007669"/>
    <property type="project" value="UniProtKB-KW"/>
</dbReference>
<sequence>MFIKMEIEGKEQFLKDTYPLKIRYAGAKSPYVKQVDQINNNKKGNPRQLIPVEGIWANQFVTDYSLTVEYLLLSVEEIVTPEAYQMMIALIEMAPQVYLISKKTMQQISESGNPAGMISVCEFPKRSLNQLALGPNSLIVVMDGLEIPGNVGTITRSADGTDVDAIIITNRKTRLTHPKFIRSSQGSCFKVPIVEATYDDVSEWLMKRNYQIVLTDTDGAAPYYEPEYSGNVAIVMGSERHGISREWYNQPYQAVKIPMFGDCDSLNVGIAATVILYEATLKRKGFLKRR</sequence>